<organism evidence="1 2">
    <name type="scientific">Datura stramonium</name>
    <name type="common">Jimsonweed</name>
    <name type="synonym">Common thornapple</name>
    <dbReference type="NCBI Taxonomy" id="4076"/>
    <lineage>
        <taxon>Eukaryota</taxon>
        <taxon>Viridiplantae</taxon>
        <taxon>Streptophyta</taxon>
        <taxon>Embryophyta</taxon>
        <taxon>Tracheophyta</taxon>
        <taxon>Spermatophyta</taxon>
        <taxon>Magnoliopsida</taxon>
        <taxon>eudicotyledons</taxon>
        <taxon>Gunneridae</taxon>
        <taxon>Pentapetalae</taxon>
        <taxon>asterids</taxon>
        <taxon>lamiids</taxon>
        <taxon>Solanales</taxon>
        <taxon>Solanaceae</taxon>
        <taxon>Solanoideae</taxon>
        <taxon>Datureae</taxon>
        <taxon>Datura</taxon>
    </lineage>
</organism>
<feature type="non-terminal residue" evidence="1">
    <location>
        <position position="1"/>
    </location>
</feature>
<reference evidence="1 2" key="1">
    <citation type="journal article" date="2021" name="BMC Genomics">
        <title>Datura genome reveals duplications of psychoactive alkaloid biosynthetic genes and high mutation rate following tissue culture.</title>
        <authorList>
            <person name="Rajewski A."/>
            <person name="Carter-House D."/>
            <person name="Stajich J."/>
            <person name="Litt A."/>
        </authorList>
    </citation>
    <scope>NUCLEOTIDE SEQUENCE [LARGE SCALE GENOMIC DNA]</scope>
    <source>
        <strain evidence="1">AR-01</strain>
    </source>
</reference>
<dbReference type="EMBL" id="JACEIK010007725">
    <property type="protein sequence ID" value="MCE3050592.1"/>
    <property type="molecule type" value="Genomic_DNA"/>
</dbReference>
<gene>
    <name evidence="1" type="ORF">HAX54_047627</name>
</gene>
<accession>A0ABS8WKH7</accession>
<protein>
    <submittedName>
        <fullName evidence="1">Uncharacterized protein</fullName>
    </submittedName>
</protein>
<evidence type="ECO:0000313" key="2">
    <source>
        <dbReference type="Proteomes" id="UP000823775"/>
    </source>
</evidence>
<proteinExistence type="predicted"/>
<comment type="caution">
    <text evidence="1">The sequence shown here is derived from an EMBL/GenBank/DDBJ whole genome shotgun (WGS) entry which is preliminary data.</text>
</comment>
<feature type="non-terminal residue" evidence="1">
    <location>
        <position position="59"/>
    </location>
</feature>
<name>A0ABS8WKH7_DATST</name>
<dbReference type="Proteomes" id="UP000823775">
    <property type="component" value="Unassembled WGS sequence"/>
</dbReference>
<sequence>ATPSLYVAIQAFSAIPINHNLYSRNPIGAEANRVLSFSRCIGEMRTVICCGVAEARFLK</sequence>
<keyword evidence="2" id="KW-1185">Reference proteome</keyword>
<evidence type="ECO:0000313" key="1">
    <source>
        <dbReference type="EMBL" id="MCE3050592.1"/>
    </source>
</evidence>